<dbReference type="PIRSF" id="PIRSF000097">
    <property type="entry name" value="AKR"/>
    <property type="match status" value="1"/>
</dbReference>
<evidence type="ECO:0000313" key="7">
    <source>
        <dbReference type="EMBL" id="KAB2579363.1"/>
    </source>
</evidence>
<dbReference type="PROSITE" id="PS00063">
    <property type="entry name" value="ALDOKETO_REDUCTASE_3"/>
    <property type="match status" value="1"/>
</dbReference>
<comment type="similarity">
    <text evidence="1">Belongs to the aldo/keto reductase family.</text>
</comment>
<protein>
    <submittedName>
        <fullName evidence="7">Prostaglandin F synthase</fullName>
    </submittedName>
</protein>
<evidence type="ECO:0000256" key="2">
    <source>
        <dbReference type="ARBA" id="ARBA00023002"/>
    </source>
</evidence>
<dbReference type="SUPFAM" id="SSF51430">
    <property type="entry name" value="NAD(P)-linked oxidoreductase"/>
    <property type="match status" value="1"/>
</dbReference>
<dbReference type="PANTHER" id="PTHR43827">
    <property type="entry name" value="2,5-DIKETO-D-GLUCONIC ACID REDUCTASE"/>
    <property type="match status" value="1"/>
</dbReference>
<dbReference type="AlphaFoldDB" id="A0A5N5DNH2"/>
<proteinExistence type="inferred from homology"/>
<keyword evidence="8" id="KW-1185">Reference proteome</keyword>
<reference evidence="7 8" key="1">
    <citation type="journal article" date="2019" name="Sci. Rep.">
        <title>A multi-omics analysis of the grapevine pathogen Lasiodiplodia theobromae reveals that temperature affects the expression of virulence- and pathogenicity-related genes.</title>
        <authorList>
            <person name="Felix C."/>
            <person name="Meneses R."/>
            <person name="Goncalves M.F.M."/>
            <person name="Tilleman L."/>
            <person name="Duarte A.S."/>
            <person name="Jorrin-Novo J.V."/>
            <person name="Van de Peer Y."/>
            <person name="Deforce D."/>
            <person name="Van Nieuwerburgh F."/>
            <person name="Esteves A.C."/>
            <person name="Alves A."/>
        </authorList>
    </citation>
    <scope>NUCLEOTIDE SEQUENCE [LARGE SCALE GENOMIC DNA]</scope>
    <source>
        <strain evidence="7 8">LA-SOL3</strain>
    </source>
</reference>
<dbReference type="InterPro" id="IPR018170">
    <property type="entry name" value="Aldo/ket_reductase_CS"/>
</dbReference>
<dbReference type="Pfam" id="PF00248">
    <property type="entry name" value="Aldo_ket_red"/>
    <property type="match status" value="1"/>
</dbReference>
<evidence type="ECO:0000256" key="4">
    <source>
        <dbReference type="PIRSR" id="PIRSR000097-2"/>
    </source>
</evidence>
<dbReference type="CDD" id="cd19071">
    <property type="entry name" value="AKR_AKR1-5-like"/>
    <property type="match status" value="1"/>
</dbReference>
<dbReference type="FunFam" id="3.20.20.100:FF:000015">
    <property type="entry name" value="Oxidoreductase, aldo/keto reductase family"/>
    <property type="match status" value="1"/>
</dbReference>
<evidence type="ECO:0000256" key="3">
    <source>
        <dbReference type="PIRSR" id="PIRSR000097-1"/>
    </source>
</evidence>
<dbReference type="PANTHER" id="PTHR43827:SF13">
    <property type="entry name" value="ALDO_KETO REDUCTASE FAMILY PROTEIN"/>
    <property type="match status" value="1"/>
</dbReference>
<feature type="binding site" evidence="4">
    <location>
        <position position="115"/>
    </location>
    <ligand>
        <name>substrate</name>
    </ligand>
</feature>
<feature type="site" description="Lowers pKa of active site Tyr" evidence="5">
    <location>
        <position position="82"/>
    </location>
</feature>
<gene>
    <name evidence="7" type="primary">P100</name>
    <name evidence="7" type="synonym">11E</name>
    <name evidence="7" type="ORF">DBV05_g1864</name>
</gene>
<accession>A0A5N5DNH2</accession>
<keyword evidence="2" id="KW-0560">Oxidoreductase</keyword>
<dbReference type="EMBL" id="VCHE01000007">
    <property type="protein sequence ID" value="KAB2579363.1"/>
    <property type="molecule type" value="Genomic_DNA"/>
</dbReference>
<dbReference type="GO" id="GO:0016491">
    <property type="term" value="F:oxidoreductase activity"/>
    <property type="evidence" value="ECO:0007669"/>
    <property type="project" value="UniProtKB-KW"/>
</dbReference>
<name>A0A5N5DNH2_9PEZI</name>
<feature type="active site" description="Proton donor" evidence="3">
    <location>
        <position position="57"/>
    </location>
</feature>
<dbReference type="OrthoDB" id="416253at2759"/>
<dbReference type="Proteomes" id="UP000325902">
    <property type="component" value="Unassembled WGS sequence"/>
</dbReference>
<evidence type="ECO:0000313" key="8">
    <source>
        <dbReference type="Proteomes" id="UP000325902"/>
    </source>
</evidence>
<evidence type="ECO:0000259" key="6">
    <source>
        <dbReference type="Pfam" id="PF00248"/>
    </source>
</evidence>
<sequence>MATDGKLNINSKYRLKSGFDIPVLGFGVYQTPAAEATDLVKHAIGSGYRHVDSARAYRNEKASAAGLLALGVPRSSLFFTSKVAPKRMSYESAKADVDATLAETGLDYIDLYLIHAPYGGREARLGAWKALVEAVEAGKVRSIGVSNYGVHHLEELEAWIKETEETQGMGKGGVLSVNQVELHPWLARDDIVQWCRQRGVLMEAYSPLVRATKNNDPLLVPLAKKHGKSTAQILLRWSLQKGFVTLPKTVTMSRIEENASIFDFELDAEDMGSLETGAYAPCTWDPTVSRD</sequence>
<dbReference type="Gene3D" id="3.20.20.100">
    <property type="entry name" value="NADP-dependent oxidoreductase domain"/>
    <property type="match status" value="1"/>
</dbReference>
<dbReference type="InterPro" id="IPR023210">
    <property type="entry name" value="NADP_OxRdtase_dom"/>
</dbReference>
<dbReference type="InterPro" id="IPR020471">
    <property type="entry name" value="AKR"/>
</dbReference>
<dbReference type="PRINTS" id="PR00069">
    <property type="entry name" value="ALDKETRDTASE"/>
</dbReference>
<comment type="caution">
    <text evidence="7">The sequence shown here is derived from an EMBL/GenBank/DDBJ whole genome shotgun (WGS) entry which is preliminary data.</text>
</comment>
<evidence type="ECO:0000256" key="5">
    <source>
        <dbReference type="PIRSR" id="PIRSR000097-3"/>
    </source>
</evidence>
<dbReference type="InterPro" id="IPR036812">
    <property type="entry name" value="NAD(P)_OxRdtase_dom_sf"/>
</dbReference>
<evidence type="ECO:0000256" key="1">
    <source>
        <dbReference type="ARBA" id="ARBA00007905"/>
    </source>
</evidence>
<dbReference type="PROSITE" id="PS00062">
    <property type="entry name" value="ALDOKETO_REDUCTASE_2"/>
    <property type="match status" value="1"/>
</dbReference>
<feature type="domain" description="NADP-dependent oxidoreductase" evidence="6">
    <location>
        <begin position="30"/>
        <end position="275"/>
    </location>
</feature>
<organism evidence="7 8">
    <name type="scientific">Lasiodiplodia theobromae</name>
    <dbReference type="NCBI Taxonomy" id="45133"/>
    <lineage>
        <taxon>Eukaryota</taxon>
        <taxon>Fungi</taxon>
        <taxon>Dikarya</taxon>
        <taxon>Ascomycota</taxon>
        <taxon>Pezizomycotina</taxon>
        <taxon>Dothideomycetes</taxon>
        <taxon>Dothideomycetes incertae sedis</taxon>
        <taxon>Botryosphaeriales</taxon>
        <taxon>Botryosphaeriaceae</taxon>
        <taxon>Lasiodiplodia</taxon>
    </lineage>
</organism>